<dbReference type="RefSeq" id="WP_055072454.1">
    <property type="nucleotide sequence ID" value="NZ_CYXY01000004.1"/>
</dbReference>
<dbReference type="AlphaFoldDB" id="A0A173S1U9"/>
<dbReference type="EMBL" id="CYXY01000004">
    <property type="protein sequence ID" value="CUM83877.1"/>
    <property type="molecule type" value="Genomic_DNA"/>
</dbReference>
<name>A0A173S1U9_ANAHA</name>
<sequence length="101" mass="11345">MTKEFLLQCEKKIEEAYKCAAINQGDKVNDIVGEVCRDILLKISDSVTPVSEGTLPYIVASLRVLANALSKELDPLDKEISKAVQWRMTTECGFKKQVERI</sequence>
<reference evidence="1 2" key="1">
    <citation type="submission" date="2015-09" db="EMBL/GenBank/DDBJ databases">
        <authorList>
            <consortium name="Pathogen Informatics"/>
        </authorList>
    </citation>
    <scope>NUCLEOTIDE SEQUENCE [LARGE SCALE GENOMIC DNA]</scope>
    <source>
        <strain evidence="1 2">2789STDY5834959</strain>
    </source>
</reference>
<accession>A0A173S1U9</accession>
<evidence type="ECO:0000313" key="1">
    <source>
        <dbReference type="EMBL" id="CUM83877.1"/>
    </source>
</evidence>
<evidence type="ECO:0000313" key="2">
    <source>
        <dbReference type="Proteomes" id="UP000095553"/>
    </source>
</evidence>
<protein>
    <submittedName>
        <fullName evidence="1">Uncharacterized protein</fullName>
    </submittedName>
</protein>
<organism evidence="1 2">
    <name type="scientific">Anaerostipes hadrus</name>
    <dbReference type="NCBI Taxonomy" id="649756"/>
    <lineage>
        <taxon>Bacteria</taxon>
        <taxon>Bacillati</taxon>
        <taxon>Bacillota</taxon>
        <taxon>Clostridia</taxon>
        <taxon>Lachnospirales</taxon>
        <taxon>Lachnospiraceae</taxon>
        <taxon>Anaerostipes</taxon>
    </lineage>
</organism>
<dbReference type="Proteomes" id="UP000095553">
    <property type="component" value="Unassembled WGS sequence"/>
</dbReference>
<proteinExistence type="predicted"/>
<gene>
    <name evidence="1" type="ORF">ERS852571_00886</name>
</gene>